<keyword evidence="3" id="KW-1185">Reference proteome</keyword>
<dbReference type="EMBL" id="CAMPGE010000730">
    <property type="protein sequence ID" value="CAI2359486.1"/>
    <property type="molecule type" value="Genomic_DNA"/>
</dbReference>
<dbReference type="Proteomes" id="UP001295684">
    <property type="component" value="Unassembled WGS sequence"/>
</dbReference>
<name>A0AAD1U3E0_EUPCR</name>
<accession>A0AAD1U3E0</accession>
<dbReference type="AlphaFoldDB" id="A0AAD1U3E0"/>
<evidence type="ECO:0000313" key="3">
    <source>
        <dbReference type="Proteomes" id="UP001295684"/>
    </source>
</evidence>
<feature type="compositionally biased region" description="Polar residues" evidence="1">
    <location>
        <begin position="152"/>
        <end position="167"/>
    </location>
</feature>
<reference evidence="2" key="1">
    <citation type="submission" date="2023-07" db="EMBL/GenBank/DDBJ databases">
        <authorList>
            <consortium name="AG Swart"/>
            <person name="Singh M."/>
            <person name="Singh A."/>
            <person name="Seah K."/>
            <person name="Emmerich C."/>
        </authorList>
    </citation>
    <scope>NUCLEOTIDE SEQUENCE</scope>
    <source>
        <strain evidence="2">DP1</strain>
    </source>
</reference>
<comment type="caution">
    <text evidence="2">The sequence shown here is derived from an EMBL/GenBank/DDBJ whole genome shotgun (WGS) entry which is preliminary data.</text>
</comment>
<feature type="compositionally biased region" description="Basic and acidic residues" evidence="1">
    <location>
        <begin position="182"/>
        <end position="191"/>
    </location>
</feature>
<organism evidence="2 3">
    <name type="scientific">Euplotes crassus</name>
    <dbReference type="NCBI Taxonomy" id="5936"/>
    <lineage>
        <taxon>Eukaryota</taxon>
        <taxon>Sar</taxon>
        <taxon>Alveolata</taxon>
        <taxon>Ciliophora</taxon>
        <taxon>Intramacronucleata</taxon>
        <taxon>Spirotrichea</taxon>
        <taxon>Hypotrichia</taxon>
        <taxon>Euplotida</taxon>
        <taxon>Euplotidae</taxon>
        <taxon>Moneuplotes</taxon>
    </lineage>
</organism>
<protein>
    <submittedName>
        <fullName evidence="2">Uncharacterized protein</fullName>
    </submittedName>
</protein>
<gene>
    <name evidence="2" type="ORF">ECRASSUSDP1_LOCUS777</name>
</gene>
<evidence type="ECO:0000256" key="1">
    <source>
        <dbReference type="SAM" id="MobiDB-lite"/>
    </source>
</evidence>
<evidence type="ECO:0000313" key="2">
    <source>
        <dbReference type="EMBL" id="CAI2359486.1"/>
    </source>
</evidence>
<sequence length="519" mass="59974">MQNLLECIYLKISKIKALVPTLILILGANQPTRITSPFKYSRKYEKNEVNHDIFKVKITFQRYITRLIEFYLLITCCNRECVMKNTPKKLVAFQHKNYGLQMNYNSMRGSLGSYPEKSHLFTKKSRYPNRRTSRNERTTNLPNRKRGRMTDTPWTKLTKSINGNVSINKKESKSGSFSSFDRPLREKQQKDVENYFRSSSFSMNKAGSRFGKFDIKNYHENVINIDQLKPIPVQAKNSSDSFKMAQHKRNRTNIQNNLGLVVREPRGGSKNIDVILPKQSHIVSQDPKNLGKYNISASSKRKSGSLPKNSNQLYKNNLLKEIVDISILNSYEVNKKLLGAHISSENISHSPVNQNGYKNRKMLKVPKMEDIYGPDQSPRIKFTFKLNQDFQSLNEFYFTPADNSSSKLGGKNSKCMYPKPIGEVERISRIYKGKRLAKKSLKRFPIKNNLSYETDSAPKFMKSSNVMWRPLIGDSEAIQLPDNFEHNFVQLDQPKVRARLCNILEEIEDQEDSGSELQH</sequence>
<feature type="region of interest" description="Disordered" evidence="1">
    <location>
        <begin position="126"/>
        <end position="191"/>
    </location>
</feature>
<proteinExistence type="predicted"/>